<dbReference type="PANTHER" id="PTHR33121:SF71">
    <property type="entry name" value="OXYGEN SENSOR PROTEIN DOSP"/>
    <property type="match status" value="1"/>
</dbReference>
<keyword evidence="3" id="KW-0157">Chromophore</keyword>
<dbReference type="SUPFAM" id="SSF141868">
    <property type="entry name" value="EAL domain-like"/>
    <property type="match status" value="1"/>
</dbReference>
<keyword evidence="9" id="KW-1185">Reference proteome</keyword>
<dbReference type="Gene3D" id="3.20.20.450">
    <property type="entry name" value="EAL domain"/>
    <property type="match status" value="1"/>
</dbReference>
<feature type="domain" description="Phytochrome chromophore attachment site" evidence="5">
    <location>
        <begin position="23"/>
        <end position="181"/>
    </location>
</feature>
<evidence type="ECO:0000256" key="1">
    <source>
        <dbReference type="ARBA" id="ARBA00022543"/>
    </source>
</evidence>
<keyword evidence="4" id="KW-0675">Receptor</keyword>
<dbReference type="InterPro" id="IPR001294">
    <property type="entry name" value="Phytochrome"/>
</dbReference>
<dbReference type="InterPro" id="IPR050706">
    <property type="entry name" value="Cyclic-di-GMP_PDE-like"/>
</dbReference>
<dbReference type="InterPro" id="IPR013515">
    <property type="entry name" value="Phytochrome_cen-reg"/>
</dbReference>
<feature type="domain" description="GGDEF" evidence="7">
    <location>
        <begin position="460"/>
        <end position="597"/>
    </location>
</feature>
<dbReference type="SUPFAM" id="SSF55781">
    <property type="entry name" value="GAF domain-like"/>
    <property type="match status" value="3"/>
</dbReference>
<dbReference type="SMART" id="SM00267">
    <property type="entry name" value="GGDEF"/>
    <property type="match status" value="2"/>
</dbReference>
<dbReference type="PANTHER" id="PTHR33121">
    <property type="entry name" value="CYCLIC DI-GMP PHOSPHODIESTERASE PDEF"/>
    <property type="match status" value="1"/>
</dbReference>
<evidence type="ECO:0000313" key="9">
    <source>
        <dbReference type="Proteomes" id="UP000658720"/>
    </source>
</evidence>
<dbReference type="PROSITE" id="PS50046">
    <property type="entry name" value="PHYTOCHROME_2"/>
    <property type="match status" value="2"/>
</dbReference>
<name>A0ABR9VTE9_9SYNC</name>
<accession>A0ABR9VTE9</accession>
<dbReference type="InterPro" id="IPR016132">
    <property type="entry name" value="Phyto_chromo_attachment"/>
</dbReference>
<keyword evidence="1" id="KW-0600">Photoreceptor protein</keyword>
<dbReference type="Pfam" id="PF00563">
    <property type="entry name" value="EAL"/>
    <property type="match status" value="1"/>
</dbReference>
<evidence type="ECO:0000259" key="6">
    <source>
        <dbReference type="PROSITE" id="PS50883"/>
    </source>
</evidence>
<dbReference type="PRINTS" id="PR01033">
    <property type="entry name" value="PHYTOCHROME"/>
</dbReference>
<dbReference type="SMART" id="SM00052">
    <property type="entry name" value="EAL"/>
    <property type="match status" value="1"/>
</dbReference>
<dbReference type="InterPro" id="IPR043128">
    <property type="entry name" value="Rev_trsase/Diguanyl_cyclase"/>
</dbReference>
<dbReference type="CDD" id="cd01948">
    <property type="entry name" value="EAL"/>
    <property type="match status" value="1"/>
</dbReference>
<dbReference type="InterPro" id="IPR001633">
    <property type="entry name" value="EAL_dom"/>
</dbReference>
<dbReference type="Proteomes" id="UP000658720">
    <property type="component" value="Unassembled WGS sequence"/>
</dbReference>
<dbReference type="InterPro" id="IPR003018">
    <property type="entry name" value="GAF"/>
</dbReference>
<evidence type="ECO:0000259" key="5">
    <source>
        <dbReference type="PROSITE" id="PS50046"/>
    </source>
</evidence>
<dbReference type="Gene3D" id="3.30.450.40">
    <property type="match status" value="3"/>
</dbReference>
<dbReference type="EMBL" id="JADEVV010000024">
    <property type="protein sequence ID" value="MBE9254163.1"/>
    <property type="molecule type" value="Genomic_DNA"/>
</dbReference>
<feature type="domain" description="Phytochrome chromophore attachment site" evidence="5">
    <location>
        <begin position="938"/>
        <end position="1074"/>
    </location>
</feature>
<dbReference type="SMART" id="SM00065">
    <property type="entry name" value="GAF"/>
    <property type="match status" value="3"/>
</dbReference>
<protein>
    <submittedName>
        <fullName evidence="8">Diguanylate cyclase</fullName>
    </submittedName>
</protein>
<dbReference type="Pfam" id="PF00360">
    <property type="entry name" value="PHY"/>
    <property type="match status" value="1"/>
</dbReference>
<keyword evidence="2" id="KW-0716">Sensory transduction</keyword>
<evidence type="ECO:0000256" key="3">
    <source>
        <dbReference type="ARBA" id="ARBA00022991"/>
    </source>
</evidence>
<gene>
    <name evidence="8" type="ORF">IQ217_09985</name>
</gene>
<dbReference type="PROSITE" id="PS50883">
    <property type="entry name" value="EAL"/>
    <property type="match status" value="1"/>
</dbReference>
<dbReference type="Pfam" id="PF01590">
    <property type="entry name" value="GAF"/>
    <property type="match status" value="2"/>
</dbReference>
<dbReference type="InterPro" id="IPR000160">
    <property type="entry name" value="GGDEF_dom"/>
</dbReference>
<dbReference type="CDD" id="cd01949">
    <property type="entry name" value="GGDEF"/>
    <property type="match status" value="2"/>
</dbReference>
<evidence type="ECO:0000313" key="8">
    <source>
        <dbReference type="EMBL" id="MBE9254163.1"/>
    </source>
</evidence>
<dbReference type="NCBIfam" id="TIGR00254">
    <property type="entry name" value="GGDEF"/>
    <property type="match status" value="2"/>
</dbReference>
<dbReference type="InterPro" id="IPR029787">
    <property type="entry name" value="Nucleotide_cyclase"/>
</dbReference>
<feature type="domain" description="GGDEF" evidence="7">
    <location>
        <begin position="1129"/>
        <end position="1265"/>
    </location>
</feature>
<dbReference type="Pfam" id="PF00990">
    <property type="entry name" value="GGDEF"/>
    <property type="match status" value="2"/>
</dbReference>
<feature type="domain" description="EAL" evidence="6">
    <location>
        <begin position="606"/>
        <end position="860"/>
    </location>
</feature>
<organism evidence="8 9">
    <name type="scientific">Synechocystis salina LEGE 00031</name>
    <dbReference type="NCBI Taxonomy" id="1828736"/>
    <lineage>
        <taxon>Bacteria</taxon>
        <taxon>Bacillati</taxon>
        <taxon>Cyanobacteriota</taxon>
        <taxon>Cyanophyceae</taxon>
        <taxon>Synechococcales</taxon>
        <taxon>Merismopediaceae</taxon>
        <taxon>Synechocystis</taxon>
    </lineage>
</organism>
<reference evidence="8 9" key="1">
    <citation type="submission" date="2020-10" db="EMBL/GenBank/DDBJ databases">
        <authorList>
            <person name="Castelo-Branco R."/>
            <person name="Eusebio N."/>
            <person name="Adriana R."/>
            <person name="Vieira A."/>
            <person name="Brugerolle De Fraissinette N."/>
            <person name="Rezende De Castro R."/>
            <person name="Schneider M.P."/>
            <person name="Vasconcelos V."/>
            <person name="Leao P.N."/>
        </authorList>
    </citation>
    <scope>NUCLEOTIDE SEQUENCE [LARGE SCALE GENOMIC DNA]</scope>
    <source>
        <strain evidence="8 9">LEGE 00031</strain>
    </source>
</reference>
<dbReference type="RefSeq" id="WP_194019824.1">
    <property type="nucleotide sequence ID" value="NZ_JADEVV010000024.1"/>
</dbReference>
<evidence type="ECO:0000256" key="2">
    <source>
        <dbReference type="ARBA" id="ARBA00022606"/>
    </source>
</evidence>
<sequence>MDSNHSLENFLRNVINKFHRALTLRETLQVIVEEAQLFLGVDRVKVYRFAADGSGEVLSEAVDRAVLPSLLGLHFPADDIPPHAREELGMQRKMIAVDVAHRRKRSHDLSGHISTMDYLNNRYMEVDSCHIQYLLAMGVLSSLTVPIMQDQQLWGIMAIHHSKPRRFTDQEWETMALLSKEVSLAITQSQLSERVHQQQIQEALVQRLESTVAQYGDRPETWQYALQMVGEAMEADGAVLYIAPDLTGTSARYYQWNLSFNWGEWLETDLWQELMRGKPAAAESSTPVQSLWEKPKFLTSVKPSHTNNCVPQGYTLSELGKKGNWTAPAEALNADNFQSFLVVPLTADQQWVGGLIFLRKEQSLVKNWAGKRIVDRRNMLPRLSFEAWQETQKLMPIWEEAEQKLAQVAGTQLYMAITQQFVTRLITQQTAYDPLTQLPNWIIFNRQLTLALLDALYEGKMVGVLVIAMDRFKRINESFGHKIGDSLLQEVADRLKQKLSPLAAYAPLLSRWHGDGFTVLLTKISDKQEIIPLCETLLGTFQEPFFIEGQPIYLTASTGISMAPYDGETAESLLKFAEIALTRAKCQGKNTYQFYLPQDSSPTLDRLTLESDLRRALVNGEFVLYFQPQVALDTGKLMGMEALVRWQHPRLGQVAPDVFIPLAEELGLIHNLGQWVLEMACATHQHFYRETGRRLRMAVNISARQFQDDKWLNSVLDCLERTAMPPEDLELEITESLMMEDIKGTVKLLHRLREEGVQVAIDDFGTGYSSLSMLKQLPIHRLKIDKSFVDDLLNEGADTAIVQYVIDLAKGLNLEIVAEGIESEAQLQRLRKMGCHLGQGYFLTRPLPAEAIITYLFYPQILDFGPTPPLLHDSSLEVKPEHPPDDAGEAFPPNILNRENPWTEKLHDYVSLKERLEQRNTKEKLVLKISNKIRSSLNINDILHSTVTEVRQFLNTDRVLLFKFNSQWSGRVVTESHNDFCQSIINEEIDDPCFKGHYLRLYREGRVRAVSDIEKADLAECHKELLRHYQVKANLVVPVVFNENLWGLLIAHECKAPRYWQEEDLQLLMELATQVAIAIHQGELYEQLETANIRLQQISSLDALTQVGNRYLFNSTLEREWQRLQRVTEPLALLLCDVDFFKGFNDNYGHPAGDRCLKKIASVMAKVAKRPTDLAARYGGEEFAIILSQTELQGAIHVVEALQAEVANLAIPHTESDTGYVTVSIGIAVCLPDRHGSPQSLVKAADLALYEAKAHGRNQWRTYEEAELPPVEAET</sequence>
<dbReference type="InterPro" id="IPR029016">
    <property type="entry name" value="GAF-like_dom_sf"/>
</dbReference>
<comment type="caution">
    <text evidence="8">The sequence shown here is derived from an EMBL/GenBank/DDBJ whole genome shotgun (WGS) entry which is preliminary data.</text>
</comment>
<proteinExistence type="predicted"/>
<dbReference type="InterPro" id="IPR035919">
    <property type="entry name" value="EAL_sf"/>
</dbReference>
<dbReference type="Gene3D" id="3.30.70.270">
    <property type="match status" value="2"/>
</dbReference>
<dbReference type="PROSITE" id="PS50887">
    <property type="entry name" value="GGDEF"/>
    <property type="match status" value="2"/>
</dbReference>
<evidence type="ECO:0000259" key="7">
    <source>
        <dbReference type="PROSITE" id="PS50887"/>
    </source>
</evidence>
<dbReference type="SUPFAM" id="SSF55073">
    <property type="entry name" value="Nucleotide cyclase"/>
    <property type="match status" value="2"/>
</dbReference>
<evidence type="ECO:0000256" key="4">
    <source>
        <dbReference type="ARBA" id="ARBA00023170"/>
    </source>
</evidence>